<evidence type="ECO:0000256" key="4">
    <source>
        <dbReference type="ARBA" id="ARBA00022989"/>
    </source>
</evidence>
<keyword evidence="3 6" id="KW-0133">Cell shape</keyword>
<keyword evidence="4 6" id="KW-1133">Transmembrane helix</keyword>
<feature type="transmembrane region" description="Helical" evidence="6">
    <location>
        <begin position="165"/>
        <end position="182"/>
    </location>
</feature>
<keyword evidence="2 6" id="KW-0812">Transmembrane</keyword>
<dbReference type="GO" id="GO:0008955">
    <property type="term" value="F:peptidoglycan glycosyltransferase activity"/>
    <property type="evidence" value="ECO:0007669"/>
    <property type="project" value="UniProtKB-UniRule"/>
</dbReference>
<dbReference type="RefSeq" id="WP_132547208.1">
    <property type="nucleotide sequence ID" value="NZ_SMAA01000002.1"/>
</dbReference>
<organism evidence="7 8">
    <name type="scientific">Pectinatus cerevisiiphilus</name>
    <dbReference type="NCBI Taxonomy" id="86956"/>
    <lineage>
        <taxon>Bacteria</taxon>
        <taxon>Bacillati</taxon>
        <taxon>Bacillota</taxon>
        <taxon>Negativicutes</taxon>
        <taxon>Selenomonadales</taxon>
        <taxon>Selenomonadaceae</taxon>
        <taxon>Pectinatus</taxon>
    </lineage>
</organism>
<comment type="catalytic activity">
    <reaction evidence="6">
        <text>[GlcNAc-(1-&gt;4)-Mur2Ac(oyl-L-Ala-gamma-D-Glu-L-Lys-D-Ala-D-Ala)](n)-di-trans,octa-cis-undecaprenyl diphosphate + beta-D-GlcNAc-(1-&gt;4)-Mur2Ac(oyl-L-Ala-gamma-D-Glu-L-Lys-D-Ala-D-Ala)-di-trans,octa-cis-undecaprenyl diphosphate = [GlcNAc-(1-&gt;4)-Mur2Ac(oyl-L-Ala-gamma-D-Glu-L-Lys-D-Ala-D-Ala)](n+1)-di-trans,octa-cis-undecaprenyl diphosphate + di-trans,octa-cis-undecaprenyl diphosphate + H(+)</text>
        <dbReference type="Rhea" id="RHEA:23708"/>
        <dbReference type="Rhea" id="RHEA-COMP:9602"/>
        <dbReference type="Rhea" id="RHEA-COMP:9603"/>
        <dbReference type="ChEBI" id="CHEBI:15378"/>
        <dbReference type="ChEBI" id="CHEBI:58405"/>
        <dbReference type="ChEBI" id="CHEBI:60033"/>
        <dbReference type="ChEBI" id="CHEBI:78435"/>
        <dbReference type="EC" id="2.4.99.28"/>
    </reaction>
</comment>
<feature type="transmembrane region" description="Helical" evidence="6">
    <location>
        <begin position="12"/>
        <end position="32"/>
    </location>
</feature>
<evidence type="ECO:0000313" key="7">
    <source>
        <dbReference type="EMBL" id="TCS81372.1"/>
    </source>
</evidence>
<feature type="transmembrane region" description="Helical" evidence="6">
    <location>
        <begin position="266"/>
        <end position="292"/>
    </location>
</feature>
<evidence type="ECO:0000256" key="6">
    <source>
        <dbReference type="HAMAP-Rule" id="MF_02079"/>
    </source>
</evidence>
<feature type="transmembrane region" description="Helical" evidence="6">
    <location>
        <begin position="143"/>
        <end position="159"/>
    </location>
</feature>
<dbReference type="PANTHER" id="PTHR30474">
    <property type="entry name" value="CELL CYCLE PROTEIN"/>
    <property type="match status" value="1"/>
</dbReference>
<dbReference type="GO" id="GO:0015648">
    <property type="term" value="F:lipid-linked peptidoglycan transporter activity"/>
    <property type="evidence" value="ECO:0007669"/>
    <property type="project" value="TreeGrafter"/>
</dbReference>
<dbReference type="GO" id="GO:0009252">
    <property type="term" value="P:peptidoglycan biosynthetic process"/>
    <property type="evidence" value="ECO:0007669"/>
    <property type="project" value="UniProtKB-UniRule"/>
</dbReference>
<protein>
    <recommendedName>
        <fullName evidence="6">Peptidoglycan glycosyltransferase RodA</fullName>
        <shortName evidence="6">PGT</shortName>
        <ecNumber evidence="6">2.4.99.28</ecNumber>
    </recommendedName>
    <alternativeName>
        <fullName evidence="6">Cell elongation protein RodA</fullName>
    </alternativeName>
    <alternativeName>
        <fullName evidence="6">Cell wall polymerase</fullName>
    </alternativeName>
    <alternativeName>
        <fullName evidence="6">Peptidoglycan polymerase</fullName>
        <shortName evidence="6">PG polymerase</shortName>
    </alternativeName>
</protein>
<keyword evidence="6" id="KW-0328">Glycosyltransferase</keyword>
<dbReference type="GO" id="GO:0071555">
    <property type="term" value="P:cell wall organization"/>
    <property type="evidence" value="ECO:0007669"/>
    <property type="project" value="UniProtKB-KW"/>
</dbReference>
<keyword evidence="6" id="KW-0808">Transferase</keyword>
<evidence type="ECO:0000256" key="2">
    <source>
        <dbReference type="ARBA" id="ARBA00022692"/>
    </source>
</evidence>
<keyword evidence="6" id="KW-0961">Cell wall biogenesis/degradation</keyword>
<comment type="function">
    <text evidence="6">Peptidoglycan polymerase that is essential for cell wall elongation.</text>
</comment>
<dbReference type="OrthoDB" id="9812661at2"/>
<dbReference type="Proteomes" id="UP000295188">
    <property type="component" value="Unassembled WGS sequence"/>
</dbReference>
<keyword evidence="5 6" id="KW-0472">Membrane</keyword>
<feature type="transmembrane region" description="Helical" evidence="6">
    <location>
        <begin position="341"/>
        <end position="363"/>
    </location>
</feature>
<keyword evidence="6" id="KW-1003">Cell membrane</keyword>
<comment type="caution">
    <text evidence="7">The sequence shown here is derived from an EMBL/GenBank/DDBJ whole genome shotgun (WGS) entry which is preliminary data.</text>
</comment>
<reference evidence="7 8" key="1">
    <citation type="submission" date="2019-03" db="EMBL/GenBank/DDBJ databases">
        <title>Genomic Encyclopedia of Type Strains, Phase IV (KMG-IV): sequencing the most valuable type-strain genomes for metagenomic binning, comparative biology and taxonomic classification.</title>
        <authorList>
            <person name="Goeker M."/>
        </authorList>
    </citation>
    <scope>NUCLEOTIDE SEQUENCE [LARGE SCALE GENOMIC DNA]</scope>
    <source>
        <strain evidence="7 8">DSM 20467</strain>
    </source>
</reference>
<dbReference type="NCBIfam" id="TIGR02210">
    <property type="entry name" value="rodA_shape"/>
    <property type="match status" value="1"/>
</dbReference>
<dbReference type="UniPathway" id="UPA00219"/>
<feature type="transmembrane region" description="Helical" evidence="6">
    <location>
        <begin position="304"/>
        <end position="329"/>
    </location>
</feature>
<feature type="transmembrane region" description="Helical" evidence="6">
    <location>
        <begin position="52"/>
        <end position="69"/>
    </location>
</feature>
<name>A0A4V2USG8_9FIRM</name>
<feature type="transmembrane region" description="Helical" evidence="6">
    <location>
        <begin position="81"/>
        <end position="100"/>
    </location>
</feature>
<gene>
    <name evidence="6" type="primary">rodA</name>
    <name evidence="7" type="ORF">EDC37_10272</name>
</gene>
<dbReference type="GO" id="GO:0008360">
    <property type="term" value="P:regulation of cell shape"/>
    <property type="evidence" value="ECO:0007669"/>
    <property type="project" value="UniProtKB-KW"/>
</dbReference>
<feature type="transmembrane region" description="Helical" evidence="6">
    <location>
        <begin position="187"/>
        <end position="206"/>
    </location>
</feature>
<dbReference type="InterPro" id="IPR001182">
    <property type="entry name" value="FtsW/RodA"/>
</dbReference>
<dbReference type="Pfam" id="PF01098">
    <property type="entry name" value="FTSW_RODA_SPOVE"/>
    <property type="match status" value="1"/>
</dbReference>
<dbReference type="InterPro" id="IPR011923">
    <property type="entry name" value="RodA/MrdB"/>
</dbReference>
<comment type="pathway">
    <text evidence="6">Cell wall biogenesis; peptidoglycan biosynthesis.</text>
</comment>
<keyword evidence="6" id="KW-0573">Peptidoglycan synthesis</keyword>
<evidence type="ECO:0000256" key="1">
    <source>
        <dbReference type="ARBA" id="ARBA00004141"/>
    </source>
</evidence>
<evidence type="ECO:0000256" key="3">
    <source>
        <dbReference type="ARBA" id="ARBA00022960"/>
    </source>
</evidence>
<evidence type="ECO:0000256" key="5">
    <source>
        <dbReference type="ARBA" id="ARBA00023136"/>
    </source>
</evidence>
<dbReference type="HAMAP" id="MF_02079">
    <property type="entry name" value="PGT_RodA"/>
    <property type="match status" value="1"/>
</dbReference>
<dbReference type="AlphaFoldDB" id="A0A4V2USG8"/>
<accession>A0A4V2USG8</accession>
<sequence>MFNISNSRILHRIDLPLIIAVSILVLIGIVIIGSATHINTPGSERYWYVQRQGIFALVGALIVFLMMKFDYRVLQHLGNKLYIFNVLMLFAVDIAGHSALGAQRWIQIGPISFQPSEFSKLIMIISLAVLLENRVGKLNTFKELLPVTLYLIVPFFLVVTQPDLGTALVFLAIFFGMIFAAGVNMKLIGIIFGIGLSCLPVFWHFLKEYQKMRMMVFINPNIDPLGSGYHIIQSKIAIGSGLLYGKGLFHGTQSQLNFLPENHTDFIFAVIGEETGFIGATIVLLIFLFILWRGIRIAREASDNLGMLLAVGMTSMLAFHVLVNIGMTIGIMPVTGIPLPFISYGVSSLITNIMGMGLLLNIYNNRQQLIF</sequence>
<dbReference type="GO" id="GO:0051301">
    <property type="term" value="P:cell division"/>
    <property type="evidence" value="ECO:0007669"/>
    <property type="project" value="InterPro"/>
</dbReference>
<comment type="subcellular location">
    <subcellularLocation>
        <location evidence="6">Cell membrane</location>
        <topology evidence="6">Multi-pass membrane protein</topology>
    </subcellularLocation>
    <subcellularLocation>
        <location evidence="1">Membrane</location>
        <topology evidence="1">Multi-pass membrane protein</topology>
    </subcellularLocation>
</comment>
<dbReference type="EMBL" id="SMAA01000002">
    <property type="protein sequence ID" value="TCS81372.1"/>
    <property type="molecule type" value="Genomic_DNA"/>
</dbReference>
<comment type="similarity">
    <text evidence="6">Belongs to the SEDS family. MrdB/RodA subfamily.</text>
</comment>
<dbReference type="EC" id="2.4.99.28" evidence="6"/>
<dbReference type="GO" id="GO:0032153">
    <property type="term" value="C:cell division site"/>
    <property type="evidence" value="ECO:0007669"/>
    <property type="project" value="TreeGrafter"/>
</dbReference>
<proteinExistence type="inferred from homology"/>
<evidence type="ECO:0000313" key="8">
    <source>
        <dbReference type="Proteomes" id="UP000295188"/>
    </source>
</evidence>
<keyword evidence="8" id="KW-1185">Reference proteome</keyword>
<dbReference type="GO" id="GO:0005886">
    <property type="term" value="C:plasma membrane"/>
    <property type="evidence" value="ECO:0007669"/>
    <property type="project" value="UniProtKB-SubCell"/>
</dbReference>
<dbReference type="PANTHER" id="PTHR30474:SF1">
    <property type="entry name" value="PEPTIDOGLYCAN GLYCOSYLTRANSFERASE MRDB"/>
    <property type="match status" value="1"/>
</dbReference>